<dbReference type="PANTHER" id="PTHR11785:SF528">
    <property type="entry name" value="AMINO ACID TRANSPORTER PROTEIN JHI-21"/>
    <property type="match status" value="1"/>
</dbReference>
<reference evidence="7 8" key="1">
    <citation type="journal article" date="2021" name="Elife">
        <title>Chloroplast acquisition without the gene transfer in kleptoplastic sea slugs, Plakobranchus ocellatus.</title>
        <authorList>
            <person name="Maeda T."/>
            <person name="Takahashi S."/>
            <person name="Yoshida T."/>
            <person name="Shimamura S."/>
            <person name="Takaki Y."/>
            <person name="Nagai Y."/>
            <person name="Toyoda A."/>
            <person name="Suzuki Y."/>
            <person name="Arimoto A."/>
            <person name="Ishii H."/>
            <person name="Satoh N."/>
            <person name="Nishiyama T."/>
            <person name="Hasebe M."/>
            <person name="Maruyama T."/>
            <person name="Minagawa J."/>
            <person name="Obokata J."/>
            <person name="Shigenobu S."/>
        </authorList>
    </citation>
    <scope>NUCLEOTIDE SEQUENCE [LARGE SCALE GENOMIC DNA]</scope>
</reference>
<proteinExistence type="predicted"/>
<dbReference type="GO" id="GO:0016020">
    <property type="term" value="C:membrane"/>
    <property type="evidence" value="ECO:0007669"/>
    <property type="project" value="UniProtKB-SubCell"/>
</dbReference>
<keyword evidence="4 6" id="KW-0472">Membrane</keyword>
<feature type="transmembrane region" description="Helical" evidence="6">
    <location>
        <begin position="40"/>
        <end position="64"/>
    </location>
</feature>
<evidence type="ECO:0000256" key="1">
    <source>
        <dbReference type="ARBA" id="ARBA00004141"/>
    </source>
</evidence>
<keyword evidence="3 6" id="KW-1133">Transmembrane helix</keyword>
<keyword evidence="2 6" id="KW-0812">Transmembrane</keyword>
<evidence type="ECO:0000256" key="4">
    <source>
        <dbReference type="ARBA" id="ARBA00023136"/>
    </source>
</evidence>
<comment type="subcellular location">
    <subcellularLocation>
        <location evidence="1">Membrane</location>
        <topology evidence="1">Multi-pass membrane protein</topology>
    </subcellularLocation>
</comment>
<protein>
    <submittedName>
        <fullName evidence="7">Y+l amino acid transporter 2</fullName>
    </submittedName>
</protein>
<accession>A0AAV3YMU0</accession>
<dbReference type="Pfam" id="PF13520">
    <property type="entry name" value="AA_permease_2"/>
    <property type="match status" value="1"/>
</dbReference>
<name>A0AAV3YMU0_9GAST</name>
<feature type="region of interest" description="Disordered" evidence="5">
    <location>
        <begin position="1"/>
        <end position="23"/>
    </location>
</feature>
<dbReference type="AlphaFoldDB" id="A0AAV3YMU0"/>
<dbReference type="Gene3D" id="1.20.1740.10">
    <property type="entry name" value="Amino acid/polyamine transporter I"/>
    <property type="match status" value="1"/>
</dbReference>
<evidence type="ECO:0000256" key="6">
    <source>
        <dbReference type="SAM" id="Phobius"/>
    </source>
</evidence>
<feature type="compositionally biased region" description="Basic and acidic residues" evidence="5">
    <location>
        <begin position="11"/>
        <end position="23"/>
    </location>
</feature>
<keyword evidence="8" id="KW-1185">Reference proteome</keyword>
<evidence type="ECO:0000256" key="3">
    <source>
        <dbReference type="ARBA" id="ARBA00022989"/>
    </source>
</evidence>
<evidence type="ECO:0000256" key="5">
    <source>
        <dbReference type="SAM" id="MobiDB-lite"/>
    </source>
</evidence>
<dbReference type="Proteomes" id="UP000735302">
    <property type="component" value="Unassembled WGS sequence"/>
</dbReference>
<dbReference type="InterPro" id="IPR050598">
    <property type="entry name" value="AminoAcid_Transporter"/>
</dbReference>
<evidence type="ECO:0000313" key="8">
    <source>
        <dbReference type="Proteomes" id="UP000735302"/>
    </source>
</evidence>
<feature type="transmembrane region" description="Helical" evidence="6">
    <location>
        <begin position="122"/>
        <end position="145"/>
    </location>
</feature>
<dbReference type="GO" id="GO:0015179">
    <property type="term" value="F:L-amino acid transmembrane transporter activity"/>
    <property type="evidence" value="ECO:0007669"/>
    <property type="project" value="TreeGrafter"/>
</dbReference>
<dbReference type="EMBL" id="BLXT01001274">
    <property type="protein sequence ID" value="GFN84014.1"/>
    <property type="molecule type" value="Genomic_DNA"/>
</dbReference>
<evidence type="ECO:0000313" key="7">
    <source>
        <dbReference type="EMBL" id="GFN84014.1"/>
    </source>
</evidence>
<dbReference type="InterPro" id="IPR002293">
    <property type="entry name" value="AA/rel_permease1"/>
</dbReference>
<dbReference type="PANTHER" id="PTHR11785">
    <property type="entry name" value="AMINO ACID TRANSPORTER"/>
    <property type="match status" value="1"/>
</dbReference>
<organism evidence="7 8">
    <name type="scientific">Plakobranchus ocellatus</name>
    <dbReference type="NCBI Taxonomy" id="259542"/>
    <lineage>
        <taxon>Eukaryota</taxon>
        <taxon>Metazoa</taxon>
        <taxon>Spiralia</taxon>
        <taxon>Lophotrochozoa</taxon>
        <taxon>Mollusca</taxon>
        <taxon>Gastropoda</taxon>
        <taxon>Heterobranchia</taxon>
        <taxon>Euthyneura</taxon>
        <taxon>Panpulmonata</taxon>
        <taxon>Sacoglossa</taxon>
        <taxon>Placobranchoidea</taxon>
        <taxon>Plakobranchidae</taxon>
        <taxon>Plakobranchus</taxon>
    </lineage>
</organism>
<gene>
    <name evidence="7" type="ORF">PoB_001052000</name>
</gene>
<evidence type="ECO:0000256" key="2">
    <source>
        <dbReference type="ARBA" id="ARBA00022692"/>
    </source>
</evidence>
<comment type="caution">
    <text evidence="7">The sequence shown here is derived from an EMBL/GenBank/DDBJ whole genome shotgun (WGS) entry which is preliminary data.</text>
</comment>
<sequence>MQNNPTAPPSYDKDTPMVDPKGDDEAAVARPKVMLKKRITLFHCVSIIVGIIVGAGIFVSPVGITIHMRSVGMSILVVRGGRVLYSMRSVLRGAGGVPYRVGGEYVYIKRAWGDFPAFMCLWMNYILINLVSVTAATHIFANYVLRPAFSDCDPPPEAIRILAALIIGETWRQAKIEDKI</sequence>